<dbReference type="RefSeq" id="XP_007880986.1">
    <property type="nucleotide sequence ID" value="XM_007882795.1"/>
</dbReference>
<evidence type="ECO:0000313" key="4">
    <source>
        <dbReference type="Proteomes" id="UP000053664"/>
    </source>
</evidence>
<feature type="compositionally biased region" description="Polar residues" evidence="1">
    <location>
        <begin position="181"/>
        <end position="199"/>
    </location>
</feature>
<evidence type="ECO:0000256" key="1">
    <source>
        <dbReference type="SAM" id="MobiDB-lite"/>
    </source>
</evidence>
<dbReference type="KEGG" id="pfp:PFL1_05268"/>
<accession>A0A061H3F4</accession>
<dbReference type="HOGENOM" id="CLU_380881_0_0_1"/>
<keyword evidence="2" id="KW-0732">Signal</keyword>
<gene>
    <name evidence="3" type="ORF">PFL1_05268</name>
</gene>
<organism evidence="3 4">
    <name type="scientific">Pseudozyma flocculosa PF-1</name>
    <dbReference type="NCBI Taxonomy" id="1277687"/>
    <lineage>
        <taxon>Eukaryota</taxon>
        <taxon>Fungi</taxon>
        <taxon>Dikarya</taxon>
        <taxon>Basidiomycota</taxon>
        <taxon>Ustilaginomycotina</taxon>
        <taxon>Ustilaginomycetes</taxon>
        <taxon>Ustilaginales</taxon>
        <taxon>Ustilaginaceae</taxon>
        <taxon>Pseudozyma</taxon>
    </lineage>
</organism>
<name>A0A061H3F4_9BASI</name>
<feature type="region of interest" description="Disordered" evidence="1">
    <location>
        <begin position="157"/>
        <end position="218"/>
    </location>
</feature>
<reference evidence="3 4" key="1">
    <citation type="journal article" date="2013" name="Plant Cell">
        <title>The transition from a phytopathogenic smut ancestor to an anamorphic biocontrol agent deciphered by comparative whole-genome analysis.</title>
        <authorList>
            <person name="Lefebvre F."/>
            <person name="Joly D.L."/>
            <person name="Labbe C."/>
            <person name="Teichmann B."/>
            <person name="Linning R."/>
            <person name="Belzile F."/>
            <person name="Bakkeren G."/>
            <person name="Belanger R.R."/>
        </authorList>
    </citation>
    <scope>NUCLEOTIDE SEQUENCE [LARGE SCALE GENOMIC DNA]</scope>
    <source>
        <strain evidence="3 4">PF-1</strain>
    </source>
</reference>
<dbReference type="GeneID" id="19319363"/>
<dbReference type="EMBL" id="KE361640">
    <property type="protein sequence ID" value="EPQ27347.1"/>
    <property type="molecule type" value="Genomic_DNA"/>
</dbReference>
<evidence type="ECO:0000313" key="3">
    <source>
        <dbReference type="EMBL" id="EPQ27347.1"/>
    </source>
</evidence>
<dbReference type="AlphaFoldDB" id="A0A061H3F4"/>
<evidence type="ECO:0000256" key="2">
    <source>
        <dbReference type="SAM" id="SignalP"/>
    </source>
</evidence>
<feature type="chain" id="PRO_5001603332" evidence="2">
    <location>
        <begin position="19"/>
        <end position="727"/>
    </location>
</feature>
<protein>
    <submittedName>
        <fullName evidence="3">Uncharacterized protein</fullName>
    </submittedName>
</protein>
<sequence>MKPLRLLQAVGLLTTASSFVVFDTVAAVDLPLNPEAIRDPERSLASHLPDLRSADPPPDTTAGPGMAAIHAPHPLRQVLPPHVAAAWPGFIAYVPVHAPPPPHIDPAYFVYHGHAPGLVLPQPPGRPAYYYGSYGGAPAHAPAALFPQTAQPGAASSTVVPASAYPGHPGGVSVPEHPADPSSSATQPSREVDGSGSSSAEREWMRAESSPDVALKRPRLIAPAGEPLNNRRSTNYYDPALARRVEERLRAKVRAMMPNFDDAMISINLPVVFGETPSQELQRRSSQVFETAKRRKTYRPGLLNDLDVDGFRVKFIRRKTTPSQPGPRLYDTVAVPLSPGGDLSKTYVGVLTLTDIPRGVRGADFVRLRDMADGFVRAPAPVGPPASSLRQHGGTSVAMAEAEPFRAGSSSGRRRPEGPGVDAARRVGAAIRPGEALPAQVVDTLRARVRQLMPRGAAFDDWLIAIEQPLAGDRKTQIRVSNLLYNIEARQRQPLPAPMGDIALPGYRVTFSYDRKGSQKTDFVRFNVFAVPTAARADEGDLYLGVVRFDASLLSLFNHINHDDHLRAMAWKARVAASSDADNKDGLFYGSSALAGPIRDELLARTRREVPAGTVVPDRLITVHAPWMPQGHVDEGLSRYLRKLFWQHDVPRLPDGILADMVVGERRISFSQDRRSPPAPGVLSFNAVASPVSPGPGKLPTYVGTVKFHAPSSSVIGRLGFAPWSKE</sequence>
<dbReference type="Proteomes" id="UP000053664">
    <property type="component" value="Unassembled WGS sequence"/>
</dbReference>
<proteinExistence type="predicted"/>
<feature type="signal peptide" evidence="2">
    <location>
        <begin position="1"/>
        <end position="18"/>
    </location>
</feature>